<keyword evidence="4" id="KW-1185">Reference proteome</keyword>
<dbReference type="Proteomes" id="UP000050424">
    <property type="component" value="Unassembled WGS sequence"/>
</dbReference>
<evidence type="ECO:0000256" key="1">
    <source>
        <dbReference type="SAM" id="MobiDB-lite"/>
    </source>
</evidence>
<name>A0A0N8H6T4_9HYPO</name>
<keyword evidence="2" id="KW-0732">Signal</keyword>
<gene>
    <name evidence="3" type="ORF">AK830_g6694</name>
</gene>
<protein>
    <recommendedName>
        <fullName evidence="5">Extracellular membrane protein CFEM domain-containing protein</fullName>
    </recommendedName>
</protein>
<evidence type="ECO:0000256" key="2">
    <source>
        <dbReference type="SAM" id="SignalP"/>
    </source>
</evidence>
<dbReference type="EMBL" id="LKCW01000096">
    <property type="protein sequence ID" value="KPM39860.1"/>
    <property type="molecule type" value="Genomic_DNA"/>
</dbReference>
<evidence type="ECO:0000313" key="3">
    <source>
        <dbReference type="EMBL" id="KPM39860.1"/>
    </source>
</evidence>
<proteinExistence type="predicted"/>
<dbReference type="AlphaFoldDB" id="A0A0N8H6T4"/>
<dbReference type="OrthoDB" id="4405280at2759"/>
<reference evidence="3 4" key="1">
    <citation type="submission" date="2015-09" db="EMBL/GenBank/DDBJ databases">
        <title>Draft genome of a European isolate of the apple canker pathogen Neonectria ditissima.</title>
        <authorList>
            <person name="Gomez-Cortecero A."/>
            <person name="Harrison R.J."/>
            <person name="Armitage A.D."/>
        </authorList>
    </citation>
    <scope>NUCLEOTIDE SEQUENCE [LARGE SCALE GENOMIC DNA]</scope>
    <source>
        <strain evidence="3 4">R09/05</strain>
    </source>
</reference>
<sequence length="183" mass="17866">MVSARLLAGALALLAAKGVNAGACRPSSSVSVSTDTPTTSEDVSTTTTGPASTDSTSTTFLVVTTTSEAVVEDSTTTSAASSSTTTAAAEPAGDSCTVDADCLISVDALCVLGLCNCVDAVCTSQSEVQECTTNAQCDAGAFCSGGVCIDIVSCSGATDCVANLDACTLPGVCQCVNGICNLS</sequence>
<accession>A0A0N8H6T4</accession>
<comment type="caution">
    <text evidence="3">The sequence shown here is derived from an EMBL/GenBank/DDBJ whole genome shotgun (WGS) entry which is preliminary data.</text>
</comment>
<feature type="signal peptide" evidence="2">
    <location>
        <begin position="1"/>
        <end position="21"/>
    </location>
</feature>
<evidence type="ECO:0000313" key="4">
    <source>
        <dbReference type="Proteomes" id="UP000050424"/>
    </source>
</evidence>
<feature type="region of interest" description="Disordered" evidence="1">
    <location>
        <begin position="22"/>
        <end position="55"/>
    </location>
</feature>
<feature type="chain" id="PRO_5006026194" description="Extracellular membrane protein CFEM domain-containing protein" evidence="2">
    <location>
        <begin position="22"/>
        <end position="183"/>
    </location>
</feature>
<dbReference type="STRING" id="78410.A0A0N8H6T4"/>
<evidence type="ECO:0008006" key="5">
    <source>
        <dbReference type="Google" id="ProtNLM"/>
    </source>
</evidence>
<organism evidence="3 4">
    <name type="scientific">Neonectria ditissima</name>
    <dbReference type="NCBI Taxonomy" id="78410"/>
    <lineage>
        <taxon>Eukaryota</taxon>
        <taxon>Fungi</taxon>
        <taxon>Dikarya</taxon>
        <taxon>Ascomycota</taxon>
        <taxon>Pezizomycotina</taxon>
        <taxon>Sordariomycetes</taxon>
        <taxon>Hypocreomycetidae</taxon>
        <taxon>Hypocreales</taxon>
        <taxon>Nectriaceae</taxon>
        <taxon>Neonectria</taxon>
    </lineage>
</organism>